<dbReference type="AlphaFoldDB" id="A0A2J6QKT1"/>
<feature type="chain" id="PRO_5014395219" evidence="3">
    <location>
        <begin position="18"/>
        <end position="224"/>
    </location>
</feature>
<feature type="compositionally biased region" description="Basic residues" evidence="1">
    <location>
        <begin position="42"/>
        <end position="55"/>
    </location>
</feature>
<keyword evidence="5" id="KW-1185">Reference proteome</keyword>
<keyword evidence="2" id="KW-1133">Transmembrane helix</keyword>
<feature type="compositionally biased region" description="Polar residues" evidence="1">
    <location>
        <begin position="25"/>
        <end position="36"/>
    </location>
</feature>
<feature type="transmembrane region" description="Helical" evidence="2">
    <location>
        <begin position="58"/>
        <end position="80"/>
    </location>
</feature>
<evidence type="ECO:0000256" key="1">
    <source>
        <dbReference type="SAM" id="MobiDB-lite"/>
    </source>
</evidence>
<accession>A0A2J6QKT1</accession>
<feature type="signal peptide" evidence="3">
    <location>
        <begin position="1"/>
        <end position="17"/>
    </location>
</feature>
<evidence type="ECO:0000256" key="2">
    <source>
        <dbReference type="SAM" id="Phobius"/>
    </source>
</evidence>
<sequence>MKVSSVVALLFAAVAIAAPVPSGVTSTLSRGTNSYGPVTRMTSKRKLKRKRKHKQKHMSHLVLLFLYNTPYLMWAIGYPLKSSPGMHMKANLIKGSVIQSLMKISCEEFEIQPADSHGPSAALYGQGRRAGAAGGARGSAGSLRARGLLGKMAGAQVTSSGYRSVRAKSSGTRSWPVWRGRRVEEVVAELEQLRAGRSLNPSRTSSSCVASTSRRALKLIAGLA</sequence>
<organism evidence="4 5">
    <name type="scientific">Hyaloscypha hepaticicola</name>
    <dbReference type="NCBI Taxonomy" id="2082293"/>
    <lineage>
        <taxon>Eukaryota</taxon>
        <taxon>Fungi</taxon>
        <taxon>Dikarya</taxon>
        <taxon>Ascomycota</taxon>
        <taxon>Pezizomycotina</taxon>
        <taxon>Leotiomycetes</taxon>
        <taxon>Helotiales</taxon>
        <taxon>Hyaloscyphaceae</taxon>
        <taxon>Hyaloscypha</taxon>
    </lineage>
</organism>
<keyword evidence="2" id="KW-0812">Transmembrane</keyword>
<keyword evidence="2" id="KW-0472">Membrane</keyword>
<evidence type="ECO:0000256" key="3">
    <source>
        <dbReference type="SAM" id="SignalP"/>
    </source>
</evidence>
<protein>
    <submittedName>
        <fullName evidence="4">Uncharacterized protein</fullName>
    </submittedName>
</protein>
<gene>
    <name evidence="4" type="ORF">NA56DRAFT_698119</name>
</gene>
<feature type="region of interest" description="Disordered" evidence="1">
    <location>
        <begin position="24"/>
        <end position="55"/>
    </location>
</feature>
<proteinExistence type="predicted"/>
<keyword evidence="3" id="KW-0732">Signal</keyword>
<dbReference type="EMBL" id="KZ613467">
    <property type="protein sequence ID" value="PMD26878.1"/>
    <property type="molecule type" value="Genomic_DNA"/>
</dbReference>
<name>A0A2J6QKT1_9HELO</name>
<dbReference type="Proteomes" id="UP000235672">
    <property type="component" value="Unassembled WGS sequence"/>
</dbReference>
<reference evidence="4 5" key="1">
    <citation type="submission" date="2016-05" db="EMBL/GenBank/DDBJ databases">
        <title>A degradative enzymes factory behind the ericoid mycorrhizal symbiosis.</title>
        <authorList>
            <consortium name="DOE Joint Genome Institute"/>
            <person name="Martino E."/>
            <person name="Morin E."/>
            <person name="Grelet G."/>
            <person name="Kuo A."/>
            <person name="Kohler A."/>
            <person name="Daghino S."/>
            <person name="Barry K."/>
            <person name="Choi C."/>
            <person name="Cichocki N."/>
            <person name="Clum A."/>
            <person name="Copeland A."/>
            <person name="Hainaut M."/>
            <person name="Haridas S."/>
            <person name="Labutti K."/>
            <person name="Lindquist E."/>
            <person name="Lipzen A."/>
            <person name="Khouja H.-R."/>
            <person name="Murat C."/>
            <person name="Ohm R."/>
            <person name="Olson A."/>
            <person name="Spatafora J."/>
            <person name="Veneault-Fourrey C."/>
            <person name="Henrissat B."/>
            <person name="Grigoriev I."/>
            <person name="Martin F."/>
            <person name="Perotto S."/>
        </authorList>
    </citation>
    <scope>NUCLEOTIDE SEQUENCE [LARGE SCALE GENOMIC DNA]</scope>
    <source>
        <strain evidence="4 5">UAMH 7357</strain>
    </source>
</reference>
<evidence type="ECO:0000313" key="5">
    <source>
        <dbReference type="Proteomes" id="UP000235672"/>
    </source>
</evidence>
<evidence type="ECO:0000313" key="4">
    <source>
        <dbReference type="EMBL" id="PMD26878.1"/>
    </source>
</evidence>